<sequence>MEIDLTDILRDIEQHEAAVEQSEGCDGTSRRTKASKMATLSRYRYIAARIVQKQGAGTNTIQLGSGAPEDANDQFIFCHSQTAQLRLFLLYVRLKALSTRPRKHKPRASTVMADAGRLLSFMKTLRPASAEPLNCQNFTRRAREVVESLAKEGCFDSEPYERPALGRDDTIFMIDEDMYENPKSHSLVAFQHHLLWCLGLLTGCRPNSLIPNSDRVAEREFQGLAWKDVELRRIGTTGQLLATVKLRWLKGNRDSIVKRTSKKPITFMIRSPKDLDYLVLSVPHGLLRLALRRNLLRDHTSAMSVLQGSELVIKIKDHMLSEPVFVSNPYSNEYRGDGPLLYDQMHLYLKNAIRRCGFDPGCSFMSWRTLAGTKIERATDVSTAQKALTHQVGGSTYHKHYDRGIDHVDVTGIIVDETDDQEDFVLPQFVRRGPEEQTVESVQARKSAIRDTRIMQSLNDLTTTLPSVEERSDAAIIDYGTGINDDSIIINQTPQAMSL</sequence>
<evidence type="ECO:0000313" key="3">
    <source>
        <dbReference type="Proteomes" id="UP000660729"/>
    </source>
</evidence>
<gene>
    <name evidence="2" type="ORF">HII31_08109</name>
</gene>
<reference evidence="2" key="1">
    <citation type="submission" date="2020-04" db="EMBL/GenBank/DDBJ databases">
        <title>Draft genome resource of the tomato pathogen Pseudocercospora fuligena.</title>
        <authorList>
            <person name="Zaccaron A."/>
        </authorList>
    </citation>
    <scope>NUCLEOTIDE SEQUENCE</scope>
    <source>
        <strain evidence="2">PF001</strain>
    </source>
</reference>
<proteinExistence type="predicted"/>
<evidence type="ECO:0000256" key="1">
    <source>
        <dbReference type="ARBA" id="ARBA00023172"/>
    </source>
</evidence>
<name>A0A8H6RFL3_9PEZI</name>
<comment type="caution">
    <text evidence="2">The sequence shown here is derived from an EMBL/GenBank/DDBJ whole genome shotgun (WGS) entry which is preliminary data.</text>
</comment>
<dbReference type="AlphaFoldDB" id="A0A8H6RFL3"/>
<dbReference type="InterPro" id="IPR011010">
    <property type="entry name" value="DNA_brk_join_enz"/>
</dbReference>
<dbReference type="Pfam" id="PF11917">
    <property type="entry name" value="DUF3435"/>
    <property type="match status" value="1"/>
</dbReference>
<organism evidence="2 3">
    <name type="scientific">Pseudocercospora fuligena</name>
    <dbReference type="NCBI Taxonomy" id="685502"/>
    <lineage>
        <taxon>Eukaryota</taxon>
        <taxon>Fungi</taxon>
        <taxon>Dikarya</taxon>
        <taxon>Ascomycota</taxon>
        <taxon>Pezizomycotina</taxon>
        <taxon>Dothideomycetes</taxon>
        <taxon>Dothideomycetidae</taxon>
        <taxon>Mycosphaerellales</taxon>
        <taxon>Mycosphaerellaceae</taxon>
        <taxon>Pseudocercospora</taxon>
    </lineage>
</organism>
<evidence type="ECO:0000313" key="2">
    <source>
        <dbReference type="EMBL" id="KAF7190950.1"/>
    </source>
</evidence>
<dbReference type="EMBL" id="JABCIY010000168">
    <property type="protein sequence ID" value="KAF7190950.1"/>
    <property type="molecule type" value="Genomic_DNA"/>
</dbReference>
<keyword evidence="1" id="KW-0233">DNA recombination</keyword>
<dbReference type="Gene3D" id="1.10.443.10">
    <property type="entry name" value="Intergrase catalytic core"/>
    <property type="match status" value="1"/>
</dbReference>
<dbReference type="InterPro" id="IPR021842">
    <property type="entry name" value="DUF3435"/>
</dbReference>
<keyword evidence="3" id="KW-1185">Reference proteome</keyword>
<accession>A0A8H6RFL3</accession>
<dbReference type="PANTHER" id="PTHR37535">
    <property type="entry name" value="FLUG DOMAIN PROTEIN"/>
    <property type="match status" value="1"/>
</dbReference>
<dbReference type="GO" id="GO:0015074">
    <property type="term" value="P:DNA integration"/>
    <property type="evidence" value="ECO:0007669"/>
    <property type="project" value="InterPro"/>
</dbReference>
<dbReference type="InterPro" id="IPR013762">
    <property type="entry name" value="Integrase-like_cat_sf"/>
</dbReference>
<dbReference type="PANTHER" id="PTHR37535:SF3">
    <property type="entry name" value="FLUG DOMAIN-CONTAINING PROTEIN"/>
    <property type="match status" value="1"/>
</dbReference>
<dbReference type="GO" id="GO:0003677">
    <property type="term" value="F:DNA binding"/>
    <property type="evidence" value="ECO:0007669"/>
    <property type="project" value="InterPro"/>
</dbReference>
<dbReference type="SUPFAM" id="SSF56349">
    <property type="entry name" value="DNA breaking-rejoining enzymes"/>
    <property type="match status" value="1"/>
</dbReference>
<protein>
    <submittedName>
        <fullName evidence="2">Uncharacterized protein</fullName>
    </submittedName>
</protein>
<dbReference type="GO" id="GO:0006310">
    <property type="term" value="P:DNA recombination"/>
    <property type="evidence" value="ECO:0007669"/>
    <property type="project" value="UniProtKB-KW"/>
</dbReference>
<dbReference type="Proteomes" id="UP000660729">
    <property type="component" value="Unassembled WGS sequence"/>
</dbReference>